<organism evidence="2 3">
    <name type="scientific">Aspergillus versicolor CBS 583.65</name>
    <dbReference type="NCBI Taxonomy" id="1036611"/>
    <lineage>
        <taxon>Eukaryota</taxon>
        <taxon>Fungi</taxon>
        <taxon>Dikarya</taxon>
        <taxon>Ascomycota</taxon>
        <taxon>Pezizomycotina</taxon>
        <taxon>Eurotiomycetes</taxon>
        <taxon>Eurotiomycetidae</taxon>
        <taxon>Eurotiales</taxon>
        <taxon>Aspergillaceae</taxon>
        <taxon>Aspergillus</taxon>
        <taxon>Aspergillus subgen. Nidulantes</taxon>
    </lineage>
</organism>
<dbReference type="OrthoDB" id="5329403at2759"/>
<feature type="compositionally biased region" description="Basic residues" evidence="1">
    <location>
        <begin position="28"/>
        <end position="47"/>
    </location>
</feature>
<feature type="region of interest" description="Disordered" evidence="1">
    <location>
        <begin position="679"/>
        <end position="743"/>
    </location>
</feature>
<dbReference type="VEuPathDB" id="FungiDB:ASPVEDRAFT_61699"/>
<feature type="compositionally biased region" description="Low complexity" evidence="1">
    <location>
        <begin position="544"/>
        <end position="555"/>
    </location>
</feature>
<reference evidence="3" key="1">
    <citation type="journal article" date="2017" name="Genome Biol.">
        <title>Comparative genomics reveals high biological diversity and specific adaptations in the industrially and medically important fungal genus Aspergillus.</title>
        <authorList>
            <person name="de Vries R.P."/>
            <person name="Riley R."/>
            <person name="Wiebenga A."/>
            <person name="Aguilar-Osorio G."/>
            <person name="Amillis S."/>
            <person name="Uchima C.A."/>
            <person name="Anderluh G."/>
            <person name="Asadollahi M."/>
            <person name="Askin M."/>
            <person name="Barry K."/>
            <person name="Battaglia E."/>
            <person name="Bayram O."/>
            <person name="Benocci T."/>
            <person name="Braus-Stromeyer S.A."/>
            <person name="Caldana C."/>
            <person name="Canovas D."/>
            <person name="Cerqueira G.C."/>
            <person name="Chen F."/>
            <person name="Chen W."/>
            <person name="Choi C."/>
            <person name="Clum A."/>
            <person name="Dos Santos R.A."/>
            <person name="Damasio A.R."/>
            <person name="Diallinas G."/>
            <person name="Emri T."/>
            <person name="Fekete E."/>
            <person name="Flipphi M."/>
            <person name="Freyberg S."/>
            <person name="Gallo A."/>
            <person name="Gournas C."/>
            <person name="Habgood R."/>
            <person name="Hainaut M."/>
            <person name="Harispe M.L."/>
            <person name="Henrissat B."/>
            <person name="Hilden K.S."/>
            <person name="Hope R."/>
            <person name="Hossain A."/>
            <person name="Karabika E."/>
            <person name="Karaffa L."/>
            <person name="Karanyi Z."/>
            <person name="Krasevec N."/>
            <person name="Kuo A."/>
            <person name="Kusch H."/>
            <person name="LaButti K."/>
            <person name="Lagendijk E.L."/>
            <person name="Lapidus A."/>
            <person name="Levasseur A."/>
            <person name="Lindquist E."/>
            <person name="Lipzen A."/>
            <person name="Logrieco A.F."/>
            <person name="MacCabe A."/>
            <person name="Maekelae M.R."/>
            <person name="Malavazi I."/>
            <person name="Melin P."/>
            <person name="Meyer V."/>
            <person name="Mielnichuk N."/>
            <person name="Miskei M."/>
            <person name="Molnar A.P."/>
            <person name="Mule G."/>
            <person name="Ngan C.Y."/>
            <person name="Orejas M."/>
            <person name="Orosz E."/>
            <person name="Ouedraogo J.P."/>
            <person name="Overkamp K.M."/>
            <person name="Park H.-S."/>
            <person name="Perrone G."/>
            <person name="Piumi F."/>
            <person name="Punt P.J."/>
            <person name="Ram A.F."/>
            <person name="Ramon A."/>
            <person name="Rauscher S."/>
            <person name="Record E."/>
            <person name="Riano-Pachon D.M."/>
            <person name="Robert V."/>
            <person name="Roehrig J."/>
            <person name="Ruller R."/>
            <person name="Salamov A."/>
            <person name="Salih N.S."/>
            <person name="Samson R.A."/>
            <person name="Sandor E."/>
            <person name="Sanguinetti M."/>
            <person name="Schuetze T."/>
            <person name="Sepcic K."/>
            <person name="Shelest E."/>
            <person name="Sherlock G."/>
            <person name="Sophianopoulou V."/>
            <person name="Squina F.M."/>
            <person name="Sun H."/>
            <person name="Susca A."/>
            <person name="Todd R.B."/>
            <person name="Tsang A."/>
            <person name="Unkles S.E."/>
            <person name="van de Wiele N."/>
            <person name="van Rossen-Uffink D."/>
            <person name="Oliveira J.V."/>
            <person name="Vesth T.C."/>
            <person name="Visser J."/>
            <person name="Yu J.-H."/>
            <person name="Zhou M."/>
            <person name="Andersen M.R."/>
            <person name="Archer D.B."/>
            <person name="Baker S.E."/>
            <person name="Benoit I."/>
            <person name="Brakhage A.A."/>
            <person name="Braus G.H."/>
            <person name="Fischer R."/>
            <person name="Frisvad J.C."/>
            <person name="Goldman G.H."/>
            <person name="Houbraken J."/>
            <person name="Oakley B."/>
            <person name="Pocsi I."/>
            <person name="Scazzocchio C."/>
            <person name="Seiboth B."/>
            <person name="vanKuyk P.A."/>
            <person name="Wortman J."/>
            <person name="Dyer P.S."/>
            <person name="Grigoriev I.V."/>
        </authorList>
    </citation>
    <scope>NUCLEOTIDE SEQUENCE [LARGE SCALE GENOMIC DNA]</scope>
    <source>
        <strain evidence="3">CBS 583.65</strain>
    </source>
</reference>
<dbReference type="Proteomes" id="UP000184073">
    <property type="component" value="Unassembled WGS sequence"/>
</dbReference>
<dbReference type="EMBL" id="KV878128">
    <property type="protein sequence ID" value="OJJ01231.1"/>
    <property type="molecule type" value="Genomic_DNA"/>
</dbReference>
<feature type="compositionally biased region" description="Polar residues" evidence="1">
    <location>
        <begin position="705"/>
        <end position="716"/>
    </location>
</feature>
<protein>
    <submittedName>
        <fullName evidence="2">Uncharacterized protein</fullName>
    </submittedName>
</protein>
<evidence type="ECO:0000256" key="1">
    <source>
        <dbReference type="SAM" id="MobiDB-lite"/>
    </source>
</evidence>
<feature type="compositionally biased region" description="Basic and acidic residues" evidence="1">
    <location>
        <begin position="526"/>
        <end position="537"/>
    </location>
</feature>
<feature type="compositionally biased region" description="Basic and acidic residues" evidence="1">
    <location>
        <begin position="845"/>
        <end position="855"/>
    </location>
</feature>
<feature type="compositionally biased region" description="Basic and acidic residues" evidence="1">
    <location>
        <begin position="48"/>
        <end position="59"/>
    </location>
</feature>
<feature type="compositionally biased region" description="Basic residues" evidence="1">
    <location>
        <begin position="830"/>
        <end position="844"/>
    </location>
</feature>
<name>A0A1L9PIA8_ASPVE</name>
<feature type="region of interest" description="Disordered" evidence="1">
    <location>
        <begin position="813"/>
        <end position="855"/>
    </location>
</feature>
<feature type="region of interest" description="Disordered" evidence="1">
    <location>
        <begin position="1"/>
        <end position="139"/>
    </location>
</feature>
<accession>A0A1L9PIA8</accession>
<feature type="compositionally biased region" description="Low complexity" evidence="1">
    <location>
        <begin position="813"/>
        <end position="826"/>
    </location>
</feature>
<evidence type="ECO:0000313" key="2">
    <source>
        <dbReference type="EMBL" id="OJJ01231.1"/>
    </source>
</evidence>
<keyword evidence="3" id="KW-1185">Reference proteome</keyword>
<feature type="compositionally biased region" description="Basic and acidic residues" evidence="1">
    <location>
        <begin position="680"/>
        <end position="704"/>
    </location>
</feature>
<evidence type="ECO:0000313" key="3">
    <source>
        <dbReference type="Proteomes" id="UP000184073"/>
    </source>
</evidence>
<feature type="compositionally biased region" description="Polar residues" evidence="1">
    <location>
        <begin position="88"/>
        <end position="99"/>
    </location>
</feature>
<gene>
    <name evidence="2" type="ORF">ASPVEDRAFT_61699</name>
</gene>
<feature type="region of interest" description="Disordered" evidence="1">
    <location>
        <begin position="502"/>
        <end position="560"/>
    </location>
</feature>
<feature type="compositionally biased region" description="Basic and acidic residues" evidence="1">
    <location>
        <begin position="68"/>
        <end position="87"/>
    </location>
</feature>
<feature type="compositionally biased region" description="Pro residues" evidence="1">
    <location>
        <begin position="234"/>
        <end position="247"/>
    </location>
</feature>
<proteinExistence type="predicted"/>
<dbReference type="GeneID" id="63731090"/>
<feature type="compositionally biased region" description="Basic and acidic residues" evidence="1">
    <location>
        <begin position="7"/>
        <end position="19"/>
    </location>
</feature>
<dbReference type="RefSeq" id="XP_040666993.1">
    <property type="nucleotide sequence ID" value="XM_040815579.1"/>
</dbReference>
<dbReference type="AlphaFoldDB" id="A0A1L9PIA8"/>
<feature type="region of interest" description="Disordered" evidence="1">
    <location>
        <begin position="223"/>
        <end position="293"/>
    </location>
</feature>
<sequence length="916" mass="100385">MTTGIDTEVKESVEEKRLPQVDGSSARQKAKAEKKKKQRQKEKKKKEKEKEKEEKKHGCVNDVEEEVQVEHAGGEQPRDGKLEKTDTNRQGIGCSTNVSGVFVVHGDRGASQSEPQPKQQPKKNEEQGEFQHSQEHEHENEYQYDYGREEGHQESHENRLICRVHSRMLCQFNAACCVHKPPVECGCPLRASCCCIHHAGDCCYCRTDENAGAVTQDSDDSKTLSAAASVAGPYTPPTPPISTPPPASEAIDNTDAPRTGDPTETPIGSPENRSGVRVMVTPASPSPTRPASPIKMLGANPEYGLAAQASLELSNSLLDMLESNHMSDIKLTLRSINDQFWPIVMTAHKCVLARSPLITSLLVGREYYNEEITAVAGENFMMLKSWEQVVHYLYGKPIITLETLKLITLEDFGYDPVPAGCEPEYPFSVQLAMLDMAIGYAVCGAFFYLTPVVDAGFRMAIDLLSWETVEQVLQCGLHTYKFTVVMPQPPWVEEVECQYEESGHHTQDVGEQGESIKVSDGDGDETSSRDSKPDPESPHPAPAPARTARSPSSDAMAVTSTKGLFPTRDLENDWSRRLVYASLDFAFRNMKPGFKLYTAAQSTILPDRIPEFLKTSPSSEQPAQTAQTKYRIRKATAQTKSHPPSAAVANNPRLADVKFGSFPSLGLEPIAEEVIDESLENAKENQTPDEKDESIERVNKKDLNSRSAPDTPTPSSKKAGAGASNDKDAGGADEASPPVATTVPGLDVTIPSAILLTLGFHQLHLAFSILLQRGLLNSDLAHGIILEREARRRAALKNYAAFLIEKARKENASGANTATAGGAAAEGAKKGKGRLKGKARKAQRQQKDTDGADGVEKDAGCVESVSIGAVYVPDEVKELGYREFYSNQIVRDRREDGEDEIGFETALEREWVGFRY</sequence>